<protein>
    <submittedName>
        <fullName evidence="8">DMT family transporter</fullName>
    </submittedName>
</protein>
<evidence type="ECO:0000256" key="3">
    <source>
        <dbReference type="ARBA" id="ARBA00022692"/>
    </source>
</evidence>
<name>A0A9D1I471_9FIRM</name>
<evidence type="ECO:0000256" key="4">
    <source>
        <dbReference type="ARBA" id="ARBA00022989"/>
    </source>
</evidence>
<organism evidence="8 9">
    <name type="scientific">Candidatus Fimisoma avicola</name>
    <dbReference type="NCBI Taxonomy" id="2840826"/>
    <lineage>
        <taxon>Bacteria</taxon>
        <taxon>Bacillati</taxon>
        <taxon>Bacillota</taxon>
        <taxon>Clostridia</taxon>
        <taxon>Eubacteriales</taxon>
        <taxon>Candidatus Fimisoma</taxon>
    </lineage>
</organism>
<evidence type="ECO:0000256" key="1">
    <source>
        <dbReference type="ARBA" id="ARBA00004141"/>
    </source>
</evidence>
<dbReference type="GO" id="GO:0016020">
    <property type="term" value="C:membrane"/>
    <property type="evidence" value="ECO:0007669"/>
    <property type="project" value="UniProtKB-SubCell"/>
</dbReference>
<reference evidence="8" key="1">
    <citation type="submission" date="2020-10" db="EMBL/GenBank/DDBJ databases">
        <authorList>
            <person name="Gilroy R."/>
        </authorList>
    </citation>
    <scope>NUCLEOTIDE SEQUENCE</scope>
    <source>
        <strain evidence="8">11300</strain>
    </source>
</reference>
<gene>
    <name evidence="8" type="ORF">IAD16_05530</name>
</gene>
<feature type="transmembrane region" description="Helical" evidence="6">
    <location>
        <begin position="239"/>
        <end position="257"/>
    </location>
</feature>
<dbReference type="Proteomes" id="UP000824091">
    <property type="component" value="Unassembled WGS sequence"/>
</dbReference>
<feature type="domain" description="EamA" evidence="7">
    <location>
        <begin position="146"/>
        <end position="276"/>
    </location>
</feature>
<feature type="transmembrane region" description="Helical" evidence="6">
    <location>
        <begin position="175"/>
        <end position="193"/>
    </location>
</feature>
<evidence type="ECO:0000313" key="8">
    <source>
        <dbReference type="EMBL" id="HIU27821.1"/>
    </source>
</evidence>
<feature type="transmembrane region" description="Helical" evidence="6">
    <location>
        <begin position="86"/>
        <end position="108"/>
    </location>
</feature>
<dbReference type="Pfam" id="PF00892">
    <property type="entry name" value="EamA"/>
    <property type="match status" value="2"/>
</dbReference>
<feature type="transmembrane region" description="Helical" evidence="6">
    <location>
        <begin position="7"/>
        <end position="26"/>
    </location>
</feature>
<evidence type="ECO:0000256" key="2">
    <source>
        <dbReference type="ARBA" id="ARBA00007362"/>
    </source>
</evidence>
<evidence type="ECO:0000259" key="7">
    <source>
        <dbReference type="Pfam" id="PF00892"/>
    </source>
</evidence>
<sequence>MKAYAMIVVPMVIYGTLPVFVSKIPYASAEIVMWRTMIGFAVLGLIFLFTLKKHKPVKNKKHILILLAAGMLMGISWIALFESYAWVNTGIATLAYYMSPVIVMCASIPLFKEKAGAAKIFGIISAILGMVIVTGVNLDGADPVCGVLLGLLAAVLYAAVVLTDKSVRDIGGLELTLIQLAGALLFVIPYTILTHSGPWMDFTSQAGFLTFILGFVHAGLALYMYFLAIQMLPVQSIALCSYLDPASALFFSAVFLGDTLTPIQLAGAALILGGAAAGEILGGRRQSAKKPGSKETKLPD</sequence>
<dbReference type="InterPro" id="IPR037185">
    <property type="entry name" value="EmrE-like"/>
</dbReference>
<evidence type="ECO:0000256" key="6">
    <source>
        <dbReference type="SAM" id="Phobius"/>
    </source>
</evidence>
<evidence type="ECO:0000313" key="9">
    <source>
        <dbReference type="Proteomes" id="UP000824091"/>
    </source>
</evidence>
<feature type="transmembrane region" description="Helical" evidence="6">
    <location>
        <begin position="63"/>
        <end position="80"/>
    </location>
</feature>
<proteinExistence type="inferred from homology"/>
<dbReference type="SUPFAM" id="SSF103481">
    <property type="entry name" value="Multidrug resistance efflux transporter EmrE"/>
    <property type="match status" value="2"/>
</dbReference>
<feature type="transmembrane region" description="Helical" evidence="6">
    <location>
        <begin position="144"/>
        <end position="163"/>
    </location>
</feature>
<feature type="transmembrane region" description="Helical" evidence="6">
    <location>
        <begin position="120"/>
        <end position="138"/>
    </location>
</feature>
<accession>A0A9D1I471</accession>
<feature type="domain" description="EamA" evidence="7">
    <location>
        <begin position="2"/>
        <end position="134"/>
    </location>
</feature>
<dbReference type="InterPro" id="IPR050638">
    <property type="entry name" value="AA-Vitamin_Transporters"/>
</dbReference>
<comment type="similarity">
    <text evidence="2">Belongs to the EamA transporter family.</text>
</comment>
<dbReference type="EMBL" id="DVMO01000081">
    <property type="protein sequence ID" value="HIU27821.1"/>
    <property type="molecule type" value="Genomic_DNA"/>
</dbReference>
<feature type="transmembrane region" description="Helical" evidence="6">
    <location>
        <begin position="263"/>
        <end position="281"/>
    </location>
</feature>
<reference evidence="8" key="2">
    <citation type="journal article" date="2021" name="PeerJ">
        <title>Extensive microbial diversity within the chicken gut microbiome revealed by metagenomics and culture.</title>
        <authorList>
            <person name="Gilroy R."/>
            <person name="Ravi A."/>
            <person name="Getino M."/>
            <person name="Pursley I."/>
            <person name="Horton D.L."/>
            <person name="Alikhan N.F."/>
            <person name="Baker D."/>
            <person name="Gharbi K."/>
            <person name="Hall N."/>
            <person name="Watson M."/>
            <person name="Adriaenssens E.M."/>
            <person name="Foster-Nyarko E."/>
            <person name="Jarju S."/>
            <person name="Secka A."/>
            <person name="Antonio M."/>
            <person name="Oren A."/>
            <person name="Chaudhuri R.R."/>
            <person name="La Ragione R."/>
            <person name="Hildebrand F."/>
            <person name="Pallen M.J."/>
        </authorList>
    </citation>
    <scope>NUCLEOTIDE SEQUENCE</scope>
    <source>
        <strain evidence="8">11300</strain>
    </source>
</reference>
<keyword evidence="4 6" id="KW-1133">Transmembrane helix</keyword>
<feature type="transmembrane region" description="Helical" evidence="6">
    <location>
        <begin position="32"/>
        <end position="51"/>
    </location>
</feature>
<dbReference type="PANTHER" id="PTHR32322">
    <property type="entry name" value="INNER MEMBRANE TRANSPORTER"/>
    <property type="match status" value="1"/>
</dbReference>
<comment type="subcellular location">
    <subcellularLocation>
        <location evidence="1">Membrane</location>
        <topology evidence="1">Multi-pass membrane protein</topology>
    </subcellularLocation>
</comment>
<evidence type="ECO:0000256" key="5">
    <source>
        <dbReference type="ARBA" id="ARBA00023136"/>
    </source>
</evidence>
<feature type="transmembrane region" description="Helical" evidence="6">
    <location>
        <begin position="205"/>
        <end position="227"/>
    </location>
</feature>
<dbReference type="InterPro" id="IPR000620">
    <property type="entry name" value="EamA_dom"/>
</dbReference>
<dbReference type="AlphaFoldDB" id="A0A9D1I471"/>
<comment type="caution">
    <text evidence="8">The sequence shown here is derived from an EMBL/GenBank/DDBJ whole genome shotgun (WGS) entry which is preliminary data.</text>
</comment>
<keyword evidence="5 6" id="KW-0472">Membrane</keyword>
<keyword evidence="3 6" id="KW-0812">Transmembrane</keyword>
<dbReference type="Gene3D" id="1.10.3730.20">
    <property type="match status" value="2"/>
</dbReference>
<dbReference type="PANTHER" id="PTHR32322:SF2">
    <property type="entry name" value="EAMA DOMAIN-CONTAINING PROTEIN"/>
    <property type="match status" value="1"/>
</dbReference>